<evidence type="ECO:0000313" key="2">
    <source>
        <dbReference type="Proteomes" id="UP000314982"/>
    </source>
</evidence>
<organism evidence="1 2">
    <name type="scientific">Hucho hucho</name>
    <name type="common">huchen</name>
    <dbReference type="NCBI Taxonomy" id="62062"/>
    <lineage>
        <taxon>Eukaryota</taxon>
        <taxon>Metazoa</taxon>
        <taxon>Chordata</taxon>
        <taxon>Craniata</taxon>
        <taxon>Vertebrata</taxon>
        <taxon>Euteleostomi</taxon>
        <taxon>Actinopterygii</taxon>
        <taxon>Neopterygii</taxon>
        <taxon>Teleostei</taxon>
        <taxon>Protacanthopterygii</taxon>
        <taxon>Salmoniformes</taxon>
        <taxon>Salmonidae</taxon>
        <taxon>Salmoninae</taxon>
        <taxon>Hucho</taxon>
    </lineage>
</organism>
<dbReference type="AlphaFoldDB" id="A0A4W5L2I4"/>
<dbReference type="InterPro" id="IPR049916">
    <property type="entry name" value="WDR72-like"/>
</dbReference>
<sequence length="167" mass="18895">MDQLHEHHKLTQHASRREPFHKLLVQGDSAGRLSLWSIPDTSPLQPLSTTTGWPPHRTLRGHCNKVTCLEYPHQVSPRYDQRSLVSGGVDFIVWDIFNGEMNHIFCVHGGEITQLLVPPDNCSVSRASQLYTQLNQSELSPFESSPQPSFFYECNFVGGTIGRPQEE</sequence>
<protein>
    <submittedName>
        <fullName evidence="1">Uncharacterized protein</fullName>
    </submittedName>
</protein>
<dbReference type="Proteomes" id="UP000314982">
    <property type="component" value="Unassembled WGS sequence"/>
</dbReference>
<dbReference type="InterPro" id="IPR036322">
    <property type="entry name" value="WD40_repeat_dom_sf"/>
</dbReference>
<dbReference type="InterPro" id="IPR015943">
    <property type="entry name" value="WD40/YVTN_repeat-like_dom_sf"/>
</dbReference>
<name>A0A4W5L2I4_9TELE</name>
<dbReference type="STRING" id="62062.ENSHHUP00000017685"/>
<dbReference type="GO" id="GO:0005737">
    <property type="term" value="C:cytoplasm"/>
    <property type="evidence" value="ECO:0007669"/>
    <property type="project" value="TreeGrafter"/>
</dbReference>
<evidence type="ECO:0000313" key="1">
    <source>
        <dbReference type="Ensembl" id="ENSHHUP00000017685.1"/>
    </source>
</evidence>
<dbReference type="Ensembl" id="ENSHHUT00000018326.1">
    <property type="protein sequence ID" value="ENSHHUP00000017685.1"/>
    <property type="gene ID" value="ENSHHUG00000011017.1"/>
</dbReference>
<proteinExistence type="predicted"/>
<dbReference type="PANTHER" id="PTHR44099:SF3">
    <property type="entry name" value="WD REPEAT-CONTAINING PROTEIN 7"/>
    <property type="match status" value="1"/>
</dbReference>
<dbReference type="PANTHER" id="PTHR44099">
    <property type="entry name" value="RABCONNECTIN-3B, ISOFORM A"/>
    <property type="match status" value="1"/>
</dbReference>
<keyword evidence="2" id="KW-1185">Reference proteome</keyword>
<reference evidence="2" key="1">
    <citation type="submission" date="2018-06" db="EMBL/GenBank/DDBJ databases">
        <title>Genome assembly of Danube salmon.</title>
        <authorList>
            <person name="Macqueen D.J."/>
            <person name="Gundappa M.K."/>
        </authorList>
    </citation>
    <scope>NUCLEOTIDE SEQUENCE [LARGE SCALE GENOMIC DNA]</scope>
</reference>
<dbReference type="Gene3D" id="2.130.10.10">
    <property type="entry name" value="YVTN repeat-like/Quinoprotein amine dehydrogenase"/>
    <property type="match status" value="1"/>
</dbReference>
<accession>A0A4W5L2I4</accession>
<reference evidence="1" key="3">
    <citation type="submission" date="2025-09" db="UniProtKB">
        <authorList>
            <consortium name="Ensembl"/>
        </authorList>
    </citation>
    <scope>IDENTIFICATION</scope>
</reference>
<reference evidence="1" key="2">
    <citation type="submission" date="2025-08" db="UniProtKB">
        <authorList>
            <consortium name="Ensembl"/>
        </authorList>
    </citation>
    <scope>IDENTIFICATION</scope>
</reference>
<dbReference type="SUPFAM" id="SSF50978">
    <property type="entry name" value="WD40 repeat-like"/>
    <property type="match status" value="1"/>
</dbReference>